<reference evidence="1" key="1">
    <citation type="submission" date="2020-07" db="EMBL/GenBank/DDBJ databases">
        <title>Carbapenem Resistant Aeromonas hydrophila Carrying blacphA7 Isolated from Two Solid Organ Transplant Patients.</title>
        <authorList>
            <person name="Hilt E."/>
            <person name="Fitzwater S.P."/>
            <person name="Ward K."/>
            <person name="De St Maurice A."/>
            <person name="Chandrasekaran S."/>
            <person name="Garner O.B."/>
            <person name="Yang S."/>
        </authorList>
    </citation>
    <scope>NUCLEOTIDE SEQUENCE</scope>
    <source>
        <strain evidence="1">B-1</strain>
    </source>
</reference>
<gene>
    <name evidence="1" type="ORF">H2136_20640</name>
</gene>
<proteinExistence type="predicted"/>
<organism evidence="1">
    <name type="scientific">Aeromonas hydrophila</name>
    <dbReference type="NCBI Taxonomy" id="644"/>
    <lineage>
        <taxon>Bacteria</taxon>
        <taxon>Pseudomonadati</taxon>
        <taxon>Pseudomonadota</taxon>
        <taxon>Gammaproteobacteria</taxon>
        <taxon>Aeromonadales</taxon>
        <taxon>Aeromonadaceae</taxon>
        <taxon>Aeromonas</taxon>
    </lineage>
</organism>
<accession>A0A926FI68</accession>
<evidence type="ECO:0000313" key="1">
    <source>
        <dbReference type="EMBL" id="MBC8674351.1"/>
    </source>
</evidence>
<dbReference type="EMBL" id="JACLAN010000014">
    <property type="protein sequence ID" value="MBC8674351.1"/>
    <property type="molecule type" value="Genomic_DNA"/>
</dbReference>
<protein>
    <submittedName>
        <fullName evidence="1">Uncharacterized protein</fullName>
    </submittedName>
</protein>
<comment type="caution">
    <text evidence="1">The sequence shown here is derived from an EMBL/GenBank/DDBJ whole genome shotgun (WGS) entry which is preliminary data.</text>
</comment>
<dbReference type="AlphaFoldDB" id="A0A926FI68"/>
<name>A0A926FI68_AERHY</name>
<sequence length="77" mass="7939">MSAGDVAELGSPVGRCWAMAKSQGAAARRGHHLVGGPVQRPGSQGRVIAGRSELQCCSCSGHPTGQPTPTSPRWCEI</sequence>